<dbReference type="CDD" id="cd06171">
    <property type="entry name" value="Sigma70_r4"/>
    <property type="match status" value="1"/>
</dbReference>
<comment type="similarity">
    <text evidence="1">Belongs to the sigma-70 factor family. ECF subfamily.</text>
</comment>
<name>A0A484PAV3_9ZZZZ</name>
<dbReference type="GO" id="GO:0003677">
    <property type="term" value="F:DNA binding"/>
    <property type="evidence" value="ECO:0007669"/>
    <property type="project" value="InterPro"/>
</dbReference>
<dbReference type="Pfam" id="PF08281">
    <property type="entry name" value="Sigma70_r4_2"/>
    <property type="match status" value="1"/>
</dbReference>
<dbReference type="GO" id="GO:0006352">
    <property type="term" value="P:DNA-templated transcription initiation"/>
    <property type="evidence" value="ECO:0007669"/>
    <property type="project" value="InterPro"/>
</dbReference>
<dbReference type="InterPro" id="IPR013325">
    <property type="entry name" value="RNA_pol_sigma_r2"/>
</dbReference>
<dbReference type="Gene3D" id="1.10.10.10">
    <property type="entry name" value="Winged helix-like DNA-binding domain superfamily/Winged helix DNA-binding domain"/>
    <property type="match status" value="1"/>
</dbReference>
<accession>A0A484PAV3</accession>
<keyword evidence="3" id="KW-0731">Sigma factor</keyword>
<feature type="domain" description="RNA polymerase sigma-70 region 2" evidence="5">
    <location>
        <begin position="15"/>
        <end position="77"/>
    </location>
</feature>
<dbReference type="SUPFAM" id="SSF88946">
    <property type="entry name" value="Sigma2 domain of RNA polymerase sigma factors"/>
    <property type="match status" value="1"/>
</dbReference>
<evidence type="ECO:0000256" key="1">
    <source>
        <dbReference type="ARBA" id="ARBA00010641"/>
    </source>
</evidence>
<dbReference type="SUPFAM" id="SSF88659">
    <property type="entry name" value="Sigma3 and sigma4 domains of RNA polymerase sigma factors"/>
    <property type="match status" value="1"/>
</dbReference>
<dbReference type="NCBIfam" id="TIGR02937">
    <property type="entry name" value="sigma70-ECF"/>
    <property type="match status" value="1"/>
</dbReference>
<dbReference type="InterPro" id="IPR014284">
    <property type="entry name" value="RNA_pol_sigma-70_dom"/>
</dbReference>
<evidence type="ECO:0000259" key="5">
    <source>
        <dbReference type="Pfam" id="PF04542"/>
    </source>
</evidence>
<dbReference type="InterPro" id="IPR013324">
    <property type="entry name" value="RNA_pol_sigma_r3/r4-like"/>
</dbReference>
<evidence type="ECO:0000256" key="3">
    <source>
        <dbReference type="ARBA" id="ARBA00023082"/>
    </source>
</evidence>
<reference evidence="7" key="1">
    <citation type="submission" date="2019-03" db="EMBL/GenBank/DDBJ databases">
        <authorList>
            <person name="Danneels B."/>
        </authorList>
    </citation>
    <scope>NUCLEOTIDE SEQUENCE</scope>
</reference>
<evidence type="ECO:0000259" key="6">
    <source>
        <dbReference type="Pfam" id="PF08281"/>
    </source>
</evidence>
<dbReference type="InterPro" id="IPR036388">
    <property type="entry name" value="WH-like_DNA-bd_sf"/>
</dbReference>
<dbReference type="Gene3D" id="1.10.1740.10">
    <property type="match status" value="1"/>
</dbReference>
<dbReference type="PANTHER" id="PTHR43133">
    <property type="entry name" value="RNA POLYMERASE ECF-TYPE SIGMA FACTO"/>
    <property type="match status" value="1"/>
</dbReference>
<dbReference type="AlphaFoldDB" id="A0A484PAV3"/>
<dbReference type="InterPro" id="IPR039425">
    <property type="entry name" value="RNA_pol_sigma-70-like"/>
</dbReference>
<evidence type="ECO:0000313" key="7">
    <source>
        <dbReference type="EMBL" id="VFR21567.1"/>
    </source>
</evidence>
<dbReference type="Pfam" id="PF04542">
    <property type="entry name" value="Sigma70_r2"/>
    <property type="match status" value="1"/>
</dbReference>
<dbReference type="EMBL" id="CAADHY010000015">
    <property type="protein sequence ID" value="VFR21567.1"/>
    <property type="molecule type" value="Genomic_DNA"/>
</dbReference>
<gene>
    <name evidence="7" type="ORF">AMP9_4026</name>
</gene>
<dbReference type="GO" id="GO:0016987">
    <property type="term" value="F:sigma factor activity"/>
    <property type="evidence" value="ECO:0007669"/>
    <property type="project" value="UniProtKB-KW"/>
</dbReference>
<dbReference type="InterPro" id="IPR007627">
    <property type="entry name" value="RNA_pol_sigma70_r2"/>
</dbReference>
<sequence length="193" mass="21815">MSSDRHTWFLDQVLCHRAMLRGYLRKHLSSDEDIDDVMQEAFLRIYAIQDPAAIDSPQALLITIARNLAIELIRRRASRATDAVADFDSLGVCMEAPQMDEWIDAQRRFDAFCAAVGSLPPVCQRVFVLRKVYKLSQAEISAMLGISQSTVEKHVVKGLLRCRDHLREHGHDDAAHARSIDAAFPCRDKRGGR</sequence>
<feature type="domain" description="RNA polymerase sigma factor 70 region 4 type 2" evidence="6">
    <location>
        <begin position="115"/>
        <end position="162"/>
    </location>
</feature>
<keyword evidence="4" id="KW-0804">Transcription</keyword>
<dbReference type="InterPro" id="IPR013249">
    <property type="entry name" value="RNA_pol_sigma70_r4_t2"/>
</dbReference>
<organism evidence="7">
    <name type="scientific">plant metagenome</name>
    <dbReference type="NCBI Taxonomy" id="1297885"/>
    <lineage>
        <taxon>unclassified sequences</taxon>
        <taxon>metagenomes</taxon>
        <taxon>organismal metagenomes</taxon>
    </lineage>
</organism>
<evidence type="ECO:0000256" key="4">
    <source>
        <dbReference type="ARBA" id="ARBA00023163"/>
    </source>
</evidence>
<dbReference type="PANTHER" id="PTHR43133:SF63">
    <property type="entry name" value="RNA POLYMERASE SIGMA FACTOR FECI-RELATED"/>
    <property type="match status" value="1"/>
</dbReference>
<keyword evidence="2" id="KW-0805">Transcription regulation</keyword>
<evidence type="ECO:0000256" key="2">
    <source>
        <dbReference type="ARBA" id="ARBA00023015"/>
    </source>
</evidence>
<protein>
    <submittedName>
        <fullName evidence="7">FIG006045: Sigma factor, ECF subfamily</fullName>
    </submittedName>
</protein>
<proteinExistence type="inferred from homology"/>